<dbReference type="KEGG" id="tbk:HF295_06030"/>
<feature type="transmembrane region" description="Helical" evidence="1">
    <location>
        <begin position="10"/>
        <end position="28"/>
    </location>
</feature>
<keyword evidence="1" id="KW-0812">Transmembrane</keyword>
<dbReference type="AlphaFoldDB" id="A0A7L6N5A9"/>
<keyword evidence="3" id="KW-1185">Reference proteome</keyword>
<dbReference type="RefSeq" id="WP_312031266.1">
    <property type="nucleotide sequence ID" value="NZ_CP051151.1"/>
</dbReference>
<keyword evidence="1" id="KW-0472">Membrane</keyword>
<accession>A0A7L6N5A9</accession>
<evidence type="ECO:0000256" key="1">
    <source>
        <dbReference type="SAM" id="Phobius"/>
    </source>
</evidence>
<name>A0A7L6N5A9_9MOLU</name>
<sequence>MKKFRKPFKFYLTLFILSSVLIIAYSIFKMIRDDTPLSDLYSTWFIPLFFILIYWSSDWILDKIFNRKQKVDYESKFLDTIGQKMRDANAFLIEDYRRLQINQKFQASLKIAYKIYMDGEDEVFTIEKLEKKFKKDTIEYKAMQFVVDYLKENRDLNGKNKENKV</sequence>
<organism evidence="2 3">
    <name type="scientific">Hujiaoplasma nucleasis</name>
    <dbReference type="NCBI Taxonomy" id="2725268"/>
    <lineage>
        <taxon>Bacteria</taxon>
        <taxon>Bacillati</taxon>
        <taxon>Mycoplasmatota</taxon>
        <taxon>Mollicutes</taxon>
        <taxon>Candidatus Izemoplasmatales</taxon>
        <taxon>Hujiaoplasmataceae</taxon>
        <taxon>Hujiaoplasma</taxon>
    </lineage>
</organism>
<proteinExistence type="predicted"/>
<evidence type="ECO:0000313" key="2">
    <source>
        <dbReference type="EMBL" id="QLY40428.1"/>
    </source>
</evidence>
<reference evidence="2 3" key="1">
    <citation type="submission" date="2020-04" db="EMBL/GenBank/DDBJ databases">
        <authorList>
            <person name="Zheng R.K."/>
            <person name="Sun C.M."/>
        </authorList>
    </citation>
    <scope>NUCLEOTIDE SEQUENCE [LARGE SCALE GENOMIC DNA]</scope>
    <source>
        <strain evidence="3">zrk29</strain>
    </source>
</reference>
<feature type="transmembrane region" description="Helical" evidence="1">
    <location>
        <begin position="40"/>
        <end position="61"/>
    </location>
</feature>
<gene>
    <name evidence="2" type="ORF">HF295_06030</name>
</gene>
<dbReference type="EMBL" id="CP051151">
    <property type="protein sequence ID" value="QLY40428.1"/>
    <property type="molecule type" value="Genomic_DNA"/>
</dbReference>
<keyword evidence="1" id="KW-1133">Transmembrane helix</keyword>
<dbReference type="Proteomes" id="UP000512167">
    <property type="component" value="Chromosome"/>
</dbReference>
<protein>
    <submittedName>
        <fullName evidence="2">Uncharacterized protein</fullName>
    </submittedName>
</protein>
<evidence type="ECO:0000313" key="3">
    <source>
        <dbReference type="Proteomes" id="UP000512167"/>
    </source>
</evidence>